<dbReference type="Gene3D" id="2.30.38.10">
    <property type="entry name" value="Luciferase, Domain 3"/>
    <property type="match status" value="1"/>
</dbReference>
<dbReference type="SUPFAM" id="SSF47336">
    <property type="entry name" value="ACP-like"/>
    <property type="match status" value="2"/>
</dbReference>
<dbReference type="InterPro" id="IPR036736">
    <property type="entry name" value="ACP-like_sf"/>
</dbReference>
<dbReference type="Gene3D" id="3.30.300.30">
    <property type="match status" value="1"/>
</dbReference>
<keyword evidence="7" id="KW-1185">Reference proteome</keyword>
<feature type="non-terminal residue" evidence="6">
    <location>
        <position position="1505"/>
    </location>
</feature>
<comment type="cofactor">
    <cofactor evidence="1">
        <name>pantetheine 4'-phosphate</name>
        <dbReference type="ChEBI" id="CHEBI:47942"/>
    </cofactor>
</comment>
<dbReference type="NCBIfam" id="TIGR01733">
    <property type="entry name" value="AA-adenyl-dom"/>
    <property type="match status" value="1"/>
</dbReference>
<dbReference type="InterPro" id="IPR023213">
    <property type="entry name" value="CAT-like_dom_sf"/>
</dbReference>
<evidence type="ECO:0000259" key="5">
    <source>
        <dbReference type="PROSITE" id="PS50075"/>
    </source>
</evidence>
<protein>
    <submittedName>
        <fullName evidence="6">Amino acid adenylation domain-containing protein</fullName>
    </submittedName>
</protein>
<evidence type="ECO:0000256" key="1">
    <source>
        <dbReference type="ARBA" id="ARBA00001957"/>
    </source>
</evidence>
<gene>
    <name evidence="6" type="ORF">FJV41_48140</name>
</gene>
<reference evidence="6 7" key="1">
    <citation type="submission" date="2019-06" db="EMBL/GenBank/DDBJ databases">
        <authorList>
            <person name="Livingstone P."/>
            <person name="Whitworth D."/>
        </authorList>
    </citation>
    <scope>NUCLEOTIDE SEQUENCE [LARGE SCALE GENOMIC DNA]</scope>
    <source>
        <strain evidence="6 7">AM401</strain>
    </source>
</reference>
<dbReference type="InterPro" id="IPR020806">
    <property type="entry name" value="PKS_PP-bd"/>
</dbReference>
<organism evidence="6 7">
    <name type="scientific">Myxococcus llanfairpwllgwyngyllgogerychwyrndrobwllllantysiliogogogochensis</name>
    <dbReference type="NCBI Taxonomy" id="2590453"/>
    <lineage>
        <taxon>Bacteria</taxon>
        <taxon>Pseudomonadati</taxon>
        <taxon>Myxococcota</taxon>
        <taxon>Myxococcia</taxon>
        <taxon>Myxococcales</taxon>
        <taxon>Cystobacterineae</taxon>
        <taxon>Myxococcaceae</taxon>
        <taxon>Myxococcus</taxon>
    </lineage>
</organism>
<dbReference type="Gene3D" id="3.40.50.980">
    <property type="match status" value="2"/>
</dbReference>
<evidence type="ECO:0000256" key="2">
    <source>
        <dbReference type="ARBA" id="ARBA00006432"/>
    </source>
</evidence>
<dbReference type="PROSITE" id="PS50075">
    <property type="entry name" value="CARRIER"/>
    <property type="match status" value="2"/>
</dbReference>
<dbReference type="FunFam" id="1.10.1200.10:FF:000005">
    <property type="entry name" value="Nonribosomal peptide synthetase 1"/>
    <property type="match status" value="2"/>
</dbReference>
<dbReference type="InterPro" id="IPR006162">
    <property type="entry name" value="Ppantetheine_attach_site"/>
</dbReference>
<dbReference type="PROSITE" id="PS00455">
    <property type="entry name" value="AMP_BINDING"/>
    <property type="match status" value="1"/>
</dbReference>
<feature type="non-terminal residue" evidence="6">
    <location>
        <position position="1"/>
    </location>
</feature>
<feature type="domain" description="Carrier" evidence="5">
    <location>
        <begin position="1060"/>
        <end position="1135"/>
    </location>
</feature>
<dbReference type="GO" id="GO:0044550">
    <property type="term" value="P:secondary metabolite biosynthetic process"/>
    <property type="evidence" value="ECO:0007669"/>
    <property type="project" value="UniProtKB-ARBA"/>
</dbReference>
<dbReference type="CDD" id="cd12117">
    <property type="entry name" value="A_NRPS_Srf_like"/>
    <property type="match status" value="1"/>
</dbReference>
<dbReference type="Gene3D" id="3.30.559.30">
    <property type="entry name" value="Nonribosomal peptide synthetase, condensation domain"/>
    <property type="match status" value="2"/>
</dbReference>
<dbReference type="InterPro" id="IPR025110">
    <property type="entry name" value="AMP-bd_C"/>
</dbReference>
<dbReference type="PROSITE" id="PS00012">
    <property type="entry name" value="PHOSPHOPANTETHEINE"/>
    <property type="match status" value="2"/>
</dbReference>
<dbReference type="InterPro" id="IPR000873">
    <property type="entry name" value="AMP-dep_synth/lig_dom"/>
</dbReference>
<name>A0A540WIC0_9BACT</name>
<evidence type="ECO:0000256" key="3">
    <source>
        <dbReference type="ARBA" id="ARBA00022450"/>
    </source>
</evidence>
<comment type="similarity">
    <text evidence="2">Belongs to the ATP-dependent AMP-binding enzyme family.</text>
</comment>
<dbReference type="SMART" id="SM00823">
    <property type="entry name" value="PKS_PP"/>
    <property type="match status" value="2"/>
</dbReference>
<dbReference type="Pfam" id="PF00668">
    <property type="entry name" value="Condensation"/>
    <property type="match status" value="2"/>
</dbReference>
<dbReference type="PANTHER" id="PTHR45527">
    <property type="entry name" value="NONRIBOSOMAL PEPTIDE SYNTHETASE"/>
    <property type="match status" value="1"/>
</dbReference>
<dbReference type="InterPro" id="IPR020845">
    <property type="entry name" value="AMP-binding_CS"/>
</dbReference>
<dbReference type="FunFam" id="3.40.50.12780:FF:000012">
    <property type="entry name" value="Non-ribosomal peptide synthetase"/>
    <property type="match status" value="1"/>
</dbReference>
<dbReference type="RefSeq" id="WP_141649349.1">
    <property type="nucleotide sequence ID" value="NZ_VIFM01000454.1"/>
</dbReference>
<accession>A0A540WIC0</accession>
<comment type="caution">
    <text evidence="6">The sequence shown here is derived from an EMBL/GenBank/DDBJ whole genome shotgun (WGS) entry which is preliminary data.</text>
</comment>
<dbReference type="SUPFAM" id="SSF56801">
    <property type="entry name" value="Acetyl-CoA synthetase-like"/>
    <property type="match status" value="1"/>
</dbReference>
<dbReference type="GO" id="GO:0031177">
    <property type="term" value="F:phosphopantetheine binding"/>
    <property type="evidence" value="ECO:0007669"/>
    <property type="project" value="InterPro"/>
</dbReference>
<sequence>PSTLTQSRLASIFSDVLGLERVSIHGDFFELGGHSLLATQVVSRIRSTFDVELPLGELFSSPTVALLSERLDLLHGSSSRQPALVPVDRAQPLPLSFAQQRLWFLDQLQPGAPTYNIPWALKLTGNLNADALLQSLNALIQRHEALRTHFAIHEGQPVQRILPDVRIALPVVDLRALDSSARDSEAQRIMREEALHSFDLSRGPLVHATLVRLTNDEFLLLITNHHIVSDGWSIGVIVRELAAFYRQFAGGEPAQLSPLPIQYADFSVWQRQWLQGDVLSSEIAWWRTQLAGASSSLELPTDRPRPAVQSYRGAVFPIGLSRELTQAVKALAQREGATPFMVLLASFQLLLSRYSGQDDISVGSPIANRNRSETEGLIGFFVNTLVLHSRLDSKQSFRQLLSQVRTSTLAAYEHQDVPFEKLVEELQPQRDLSRSPLFQVTLTLQNAPEEELELPGLTLSGLAPSIETAKFDFSLFLEEGINGFVGGFNYNTDLFDAATMERLSRHYSVLIEALTVSPDAQLGLIPLLTVAEKQQVLAGWNGTTTSYPRNASIQELFAHQAARTPDAVAVVSGEESVSYAQLDSRSNQLAHYLRTLDVLPGSRVAVRLDRSADLIVSLLAILKAGASYVPLDKAWPSDRLAFVLRESSAGVVLSHSDVVDDLPACGAVLLVIDEEASHIARQPSSPLTGVVTGDDLAYVMFTSGSTGEPKGVCVPHRGVTRLVSSSFISFAASDVWLHAAPVAFDASTLEIWGALLHGSKLVLAPPHALSLEELGSLLVREGITSLWLTAALFEQMVATQPVALAGVRQVLAGGDVLPPSRVREHLARLPPGHVLVNGYGPTENTTFSATHSLRHGDSFSRSVPIGAPLSNSSAFVLDASFQPLPPGVPGELFVGGDGLAWGYLNRADLTAERFVPHPFSSTPGARLYRTGDRVRWLADGTLEFLGRSDFQVKVRGFRIELGEVEAALRLFSGIQEAVVLAREDVPGDKRLVAYFTSNEQDIDTSALRSFLSQRLPEYMVPAALVSLPSFPLSANGKLDRKALPPPDFAAADASGDDFAPSSTLTQSRLASIFSDVLGLERVSIHGDFFELGGHSLLATQVVSRIRSTFDVELPLGELFSSPTVALLSERLDLLHGSSSRQPALLPVDRAQPLPLSFAQQRLWFLDQLQPGASTYNIPWALKLSGSLDSHALLQSLNALIQRHEALRTHFAIHQGQPVQLVQHDFVLEMPLIDLSALPQQQRDAEAQRLAAAEAVRPFDLAQGPVVRTSLLRMDASEHQLLVTVHHIASDGWSISVMVRELAAFYRQFAGGEPAQLSPLPIQYADFSVWQRQWLQGDVLSSEIAWWRTQLAGASSSLELPTDRPRPAAQSYRGAMFPIGLSRELTQAVKAIAQREGATPFMVLLASFQLLLSRYSGQDDISVGSPIANRNRSETEGLIGFFVNTLVLHSRLDSKQSFRQLLSQVRTSTLAAYEHQDVPFEKLVEELQPQRDLSRSPLFQVTLTLQ</sequence>
<dbReference type="SUPFAM" id="SSF52777">
    <property type="entry name" value="CoA-dependent acyltransferases"/>
    <property type="match status" value="4"/>
</dbReference>
<dbReference type="EMBL" id="VIFM01000454">
    <property type="protein sequence ID" value="TQF08769.1"/>
    <property type="molecule type" value="Genomic_DNA"/>
</dbReference>
<dbReference type="Gene3D" id="3.30.559.10">
    <property type="entry name" value="Chloramphenicol acetyltransferase-like domain"/>
    <property type="match status" value="2"/>
</dbReference>
<dbReference type="GO" id="GO:0003824">
    <property type="term" value="F:catalytic activity"/>
    <property type="evidence" value="ECO:0007669"/>
    <property type="project" value="InterPro"/>
</dbReference>
<evidence type="ECO:0000313" key="7">
    <source>
        <dbReference type="Proteomes" id="UP000315369"/>
    </source>
</evidence>
<feature type="domain" description="Carrier" evidence="5">
    <location>
        <begin position="1"/>
        <end position="75"/>
    </location>
</feature>
<dbReference type="OrthoDB" id="9757540at2"/>
<dbReference type="FunFam" id="3.30.300.30:FF:000010">
    <property type="entry name" value="Enterobactin synthetase component F"/>
    <property type="match status" value="1"/>
</dbReference>
<dbReference type="Pfam" id="PF13193">
    <property type="entry name" value="AMP-binding_C"/>
    <property type="match status" value="1"/>
</dbReference>
<dbReference type="FunFam" id="2.30.38.10:FF:000001">
    <property type="entry name" value="Non-ribosomal peptide synthetase PvdI"/>
    <property type="match status" value="1"/>
</dbReference>
<dbReference type="FunFam" id="3.40.50.980:FF:000001">
    <property type="entry name" value="Non-ribosomal peptide synthetase"/>
    <property type="match status" value="1"/>
</dbReference>
<dbReference type="GO" id="GO:0005829">
    <property type="term" value="C:cytosol"/>
    <property type="evidence" value="ECO:0007669"/>
    <property type="project" value="TreeGrafter"/>
</dbReference>
<proteinExistence type="inferred from homology"/>
<dbReference type="CDD" id="cd19531">
    <property type="entry name" value="LCL_NRPS-like"/>
    <property type="match status" value="2"/>
</dbReference>
<dbReference type="FunFam" id="3.30.559.10:FF:000012">
    <property type="entry name" value="Non-ribosomal peptide synthetase"/>
    <property type="match status" value="2"/>
</dbReference>
<dbReference type="Pfam" id="PF00501">
    <property type="entry name" value="AMP-binding"/>
    <property type="match status" value="1"/>
</dbReference>
<dbReference type="Gene3D" id="1.10.1200.10">
    <property type="entry name" value="ACP-like"/>
    <property type="match status" value="2"/>
</dbReference>
<dbReference type="InterPro" id="IPR045851">
    <property type="entry name" value="AMP-bd_C_sf"/>
</dbReference>
<keyword evidence="3" id="KW-0596">Phosphopantetheine</keyword>
<keyword evidence="4" id="KW-0597">Phosphoprotein</keyword>
<evidence type="ECO:0000256" key="4">
    <source>
        <dbReference type="ARBA" id="ARBA00022553"/>
    </source>
</evidence>
<dbReference type="Pfam" id="PF00550">
    <property type="entry name" value="PP-binding"/>
    <property type="match status" value="2"/>
</dbReference>
<dbReference type="GO" id="GO:0043041">
    <property type="term" value="P:amino acid activation for nonribosomal peptide biosynthetic process"/>
    <property type="evidence" value="ECO:0007669"/>
    <property type="project" value="TreeGrafter"/>
</dbReference>
<dbReference type="InterPro" id="IPR001242">
    <property type="entry name" value="Condensation_dom"/>
</dbReference>
<dbReference type="PANTHER" id="PTHR45527:SF1">
    <property type="entry name" value="FATTY ACID SYNTHASE"/>
    <property type="match status" value="1"/>
</dbReference>
<dbReference type="InterPro" id="IPR009081">
    <property type="entry name" value="PP-bd_ACP"/>
</dbReference>
<dbReference type="Proteomes" id="UP000315369">
    <property type="component" value="Unassembled WGS sequence"/>
</dbReference>
<evidence type="ECO:0000313" key="6">
    <source>
        <dbReference type="EMBL" id="TQF08769.1"/>
    </source>
</evidence>
<dbReference type="InterPro" id="IPR010071">
    <property type="entry name" value="AA_adenyl_dom"/>
</dbReference>